<dbReference type="OrthoDB" id="261614at2759"/>
<reference evidence="1" key="1">
    <citation type="submission" date="2021-02" db="EMBL/GenBank/DDBJ databases">
        <authorList>
            <person name="Steward A R."/>
        </authorList>
    </citation>
    <scope>NUCLEOTIDE SEQUENCE</scope>
</reference>
<evidence type="ECO:0000313" key="2">
    <source>
        <dbReference type="Proteomes" id="UP000663880"/>
    </source>
</evidence>
<keyword evidence="2" id="KW-1185">Reference proteome</keyword>
<name>A0A821XSK7_9NEOP</name>
<evidence type="ECO:0000313" key="1">
    <source>
        <dbReference type="EMBL" id="CAF4946569.1"/>
    </source>
</evidence>
<dbReference type="Proteomes" id="UP000663880">
    <property type="component" value="Unassembled WGS sequence"/>
</dbReference>
<sequence length="97" mass="11400">MFKVMSRTVNRSRIDRNSQYECVVRMPFAIEHMVREKIIIKHQVPTEKVFTVSPLKSSKLPMKRNVENTLFSPCSMPVEKEEYNKRFDPKSPAENAI</sequence>
<protein>
    <submittedName>
        <fullName evidence="1">Uncharacterized protein</fullName>
    </submittedName>
</protein>
<dbReference type="EMBL" id="CAJOBZ010000070">
    <property type="protein sequence ID" value="CAF4946569.1"/>
    <property type="molecule type" value="Genomic_DNA"/>
</dbReference>
<gene>
    <name evidence="1" type="ORF">PMACD_LOCUS15232</name>
</gene>
<organism evidence="1 2">
    <name type="scientific">Pieris macdunnoughi</name>
    <dbReference type="NCBI Taxonomy" id="345717"/>
    <lineage>
        <taxon>Eukaryota</taxon>
        <taxon>Metazoa</taxon>
        <taxon>Ecdysozoa</taxon>
        <taxon>Arthropoda</taxon>
        <taxon>Hexapoda</taxon>
        <taxon>Insecta</taxon>
        <taxon>Pterygota</taxon>
        <taxon>Neoptera</taxon>
        <taxon>Endopterygota</taxon>
        <taxon>Lepidoptera</taxon>
        <taxon>Glossata</taxon>
        <taxon>Ditrysia</taxon>
        <taxon>Papilionoidea</taxon>
        <taxon>Pieridae</taxon>
        <taxon>Pierinae</taxon>
        <taxon>Pieris</taxon>
    </lineage>
</organism>
<comment type="caution">
    <text evidence="1">The sequence shown here is derived from an EMBL/GenBank/DDBJ whole genome shotgun (WGS) entry which is preliminary data.</text>
</comment>
<dbReference type="AlphaFoldDB" id="A0A821XSK7"/>
<proteinExistence type="predicted"/>
<accession>A0A821XSK7</accession>